<organism evidence="2 3">
    <name type="scientific">Meloidogyne incognita</name>
    <name type="common">Southern root-knot nematode worm</name>
    <name type="synonym">Oxyuris incognita</name>
    <dbReference type="NCBI Taxonomy" id="6306"/>
    <lineage>
        <taxon>Eukaryota</taxon>
        <taxon>Metazoa</taxon>
        <taxon>Ecdysozoa</taxon>
        <taxon>Nematoda</taxon>
        <taxon>Chromadorea</taxon>
        <taxon>Rhabditida</taxon>
        <taxon>Tylenchina</taxon>
        <taxon>Tylenchomorpha</taxon>
        <taxon>Tylenchoidea</taxon>
        <taxon>Meloidogynidae</taxon>
        <taxon>Meloidogyninae</taxon>
        <taxon>Meloidogyne</taxon>
        <taxon>Meloidogyne incognita group</taxon>
    </lineage>
</organism>
<dbReference type="AlphaFoldDB" id="A0A914N927"/>
<feature type="domain" description="Mre11 DNA-binding" evidence="1">
    <location>
        <begin position="68"/>
        <end position="178"/>
    </location>
</feature>
<keyword evidence="2" id="KW-1185">Reference proteome</keyword>
<accession>A0A914N927</accession>
<dbReference type="Proteomes" id="UP000887563">
    <property type="component" value="Unplaced"/>
</dbReference>
<dbReference type="GO" id="GO:0006302">
    <property type="term" value="P:double-strand break repair"/>
    <property type="evidence" value="ECO:0007669"/>
    <property type="project" value="InterPro"/>
</dbReference>
<evidence type="ECO:0000313" key="2">
    <source>
        <dbReference type="Proteomes" id="UP000887563"/>
    </source>
</evidence>
<dbReference type="GO" id="GO:0004672">
    <property type="term" value="F:protein kinase activity"/>
    <property type="evidence" value="ECO:0007669"/>
    <property type="project" value="InterPro"/>
</dbReference>
<sequence>MHSADLIHGDLTTSNVLVKKKLCTNQETFHVITSGLRYICIEQRKAFEAVIECIDAQTLLMSVHRKQFKLKKIEMKTVRQLIIDELDLNEAEPSAKIAKTTIRQKNMKDEQLIEDKIEQMLESAEIEREPSRPFPPRVRLKVVYSGKWLNIPKTILKTKKNLMKTTKMKKKLEMMRKMKKN</sequence>
<dbReference type="SMART" id="SM01347">
    <property type="entry name" value="Mre11_DNA_bind"/>
    <property type="match status" value="1"/>
</dbReference>
<dbReference type="InterPro" id="IPR008266">
    <property type="entry name" value="Tyr_kinase_AS"/>
</dbReference>
<dbReference type="Gene3D" id="3.30.110.110">
    <property type="entry name" value="Mre11, capping domain"/>
    <property type="match status" value="1"/>
</dbReference>
<dbReference type="Pfam" id="PF04152">
    <property type="entry name" value="Mre11_DNA_bind"/>
    <property type="match status" value="1"/>
</dbReference>
<proteinExistence type="predicted"/>
<name>A0A914N927_MELIC</name>
<dbReference type="PROSITE" id="PS00109">
    <property type="entry name" value="PROTEIN_KINASE_TYR"/>
    <property type="match status" value="1"/>
</dbReference>
<dbReference type="WBParaSite" id="Minc3s03813g34885">
    <property type="protein sequence ID" value="Minc3s03813g34885"/>
    <property type="gene ID" value="Minc3s03813g34885"/>
</dbReference>
<evidence type="ECO:0000313" key="3">
    <source>
        <dbReference type="WBParaSite" id="Minc3s03813g34885"/>
    </source>
</evidence>
<dbReference type="GO" id="GO:0030145">
    <property type="term" value="F:manganese ion binding"/>
    <property type="evidence" value="ECO:0007669"/>
    <property type="project" value="InterPro"/>
</dbReference>
<dbReference type="InterPro" id="IPR007281">
    <property type="entry name" value="Mre11_DNA-bd"/>
</dbReference>
<dbReference type="InterPro" id="IPR038487">
    <property type="entry name" value="Mre11_capping_dom"/>
</dbReference>
<protein>
    <submittedName>
        <fullName evidence="3">Mre11 DNA-binding domain-containing protein</fullName>
    </submittedName>
</protein>
<evidence type="ECO:0000259" key="1">
    <source>
        <dbReference type="SMART" id="SM01347"/>
    </source>
</evidence>
<dbReference type="GO" id="GO:0005634">
    <property type="term" value="C:nucleus"/>
    <property type="evidence" value="ECO:0007669"/>
    <property type="project" value="InterPro"/>
</dbReference>
<dbReference type="GO" id="GO:0004519">
    <property type="term" value="F:endonuclease activity"/>
    <property type="evidence" value="ECO:0007669"/>
    <property type="project" value="InterPro"/>
</dbReference>
<reference evidence="3" key="1">
    <citation type="submission" date="2022-11" db="UniProtKB">
        <authorList>
            <consortium name="WormBaseParasite"/>
        </authorList>
    </citation>
    <scope>IDENTIFICATION</scope>
</reference>